<dbReference type="PANTHER" id="PTHR45947:SF3">
    <property type="entry name" value="SULFOQUINOVOSYL TRANSFERASE SQD2"/>
    <property type="match status" value="1"/>
</dbReference>
<dbReference type="InterPro" id="IPR001296">
    <property type="entry name" value="Glyco_trans_1"/>
</dbReference>
<dbReference type="SUPFAM" id="SSF53756">
    <property type="entry name" value="UDP-Glycosyltransferase/glycogen phosphorylase"/>
    <property type="match status" value="1"/>
</dbReference>
<accession>A0A1Y3Z021</accession>
<dbReference type="Pfam" id="PF00534">
    <property type="entry name" value="Glycos_transf_1"/>
    <property type="match status" value="1"/>
</dbReference>
<evidence type="ECO:0000259" key="1">
    <source>
        <dbReference type="Pfam" id="PF00534"/>
    </source>
</evidence>
<protein>
    <recommendedName>
        <fullName evidence="1">Glycosyl transferase family 1 domain-containing protein</fullName>
    </recommendedName>
</protein>
<comment type="caution">
    <text evidence="2">The sequence shown here is derived from an EMBL/GenBank/DDBJ whole genome shotgun (WGS) entry which is preliminary data.</text>
</comment>
<dbReference type="CDD" id="cd03801">
    <property type="entry name" value="GT4_PimA-like"/>
    <property type="match status" value="1"/>
</dbReference>
<dbReference type="PANTHER" id="PTHR45947">
    <property type="entry name" value="SULFOQUINOVOSYL TRANSFERASE SQD2"/>
    <property type="match status" value="1"/>
</dbReference>
<dbReference type="GO" id="GO:0016757">
    <property type="term" value="F:glycosyltransferase activity"/>
    <property type="evidence" value="ECO:0007669"/>
    <property type="project" value="InterPro"/>
</dbReference>
<feature type="domain" description="Glycosyl transferase family 1" evidence="1">
    <location>
        <begin position="232"/>
        <end position="398"/>
    </location>
</feature>
<evidence type="ECO:0000313" key="2">
    <source>
        <dbReference type="EMBL" id="OUN99900.1"/>
    </source>
</evidence>
<dbReference type="InterPro" id="IPR050194">
    <property type="entry name" value="Glycosyltransferase_grp1"/>
</dbReference>
<organism evidence="2 3">
    <name type="scientific">Bacteroides clarus</name>
    <dbReference type="NCBI Taxonomy" id="626929"/>
    <lineage>
        <taxon>Bacteria</taxon>
        <taxon>Pseudomonadati</taxon>
        <taxon>Bacteroidota</taxon>
        <taxon>Bacteroidia</taxon>
        <taxon>Bacteroidales</taxon>
        <taxon>Bacteroidaceae</taxon>
        <taxon>Bacteroides</taxon>
    </lineage>
</organism>
<sequence length="424" mass="48911">MNILWITNILFPDICKEIGRKIPVTGGWMKSLAEALTTTYPDVNLSVAALYGDKKNTLLKKKIKNITYYCLPFYEFETAYNPNMETVWKEVHAQCNPDVVHIHGTEYPYGLAYLRANGVKHVVVSLQGLVSVYARYSLGQIPNQTLQHYRTFYDYIKGNILKTPEIMEKQGKLEIEYISTVKHVIGRTEWDKAHVWAINSQCKYHFCNEILRSPFYEEQYQWSLQACEQHSIFLSQAYKPIKGIHKVIEALPIILHHYPNTKVYVAGNNFMNTTELRDKLKFSTYANYIKHLIEQKNITNCFHFTGVLNERQMAERYRSAHVFICPSSIENSPNSLGEAQILGVPCIASYVGGVPDMIQHGQTGLLYRFEEYEMLAAAVCRIFEDNELATHISKTEKKEAALRHNKQINAANTYQIYKDIINEI</sequence>
<gene>
    <name evidence="2" type="ORF">B5F97_15030</name>
</gene>
<proteinExistence type="predicted"/>
<dbReference type="AlphaFoldDB" id="A0A1Y3Z021"/>
<dbReference type="EMBL" id="NFII01000017">
    <property type="protein sequence ID" value="OUN99900.1"/>
    <property type="molecule type" value="Genomic_DNA"/>
</dbReference>
<dbReference type="Gene3D" id="3.40.50.2000">
    <property type="entry name" value="Glycogen Phosphorylase B"/>
    <property type="match status" value="2"/>
</dbReference>
<dbReference type="RefSeq" id="WP_087426739.1">
    <property type="nucleotide sequence ID" value="NZ_NFII01000017.1"/>
</dbReference>
<evidence type="ECO:0000313" key="3">
    <source>
        <dbReference type="Proteomes" id="UP000195386"/>
    </source>
</evidence>
<dbReference type="Proteomes" id="UP000195386">
    <property type="component" value="Unassembled WGS sequence"/>
</dbReference>
<name>A0A1Y3Z021_9BACE</name>
<reference evidence="3" key="1">
    <citation type="submission" date="2017-04" db="EMBL/GenBank/DDBJ databases">
        <title>Function of individual gut microbiota members based on whole genome sequencing of pure cultures obtained from chicken caecum.</title>
        <authorList>
            <person name="Medvecky M."/>
            <person name="Cejkova D."/>
            <person name="Polansky O."/>
            <person name="Karasova D."/>
            <person name="Kubasova T."/>
            <person name="Cizek A."/>
            <person name="Rychlik I."/>
        </authorList>
    </citation>
    <scope>NUCLEOTIDE SEQUENCE [LARGE SCALE GENOMIC DNA]</scope>
    <source>
        <strain evidence="3">An43</strain>
    </source>
</reference>